<evidence type="ECO:0000313" key="3">
    <source>
        <dbReference type="Proteomes" id="UP000014760"/>
    </source>
</evidence>
<dbReference type="EMBL" id="AMQN01022862">
    <property type="status" value="NOT_ANNOTATED_CDS"/>
    <property type="molecule type" value="Genomic_DNA"/>
</dbReference>
<reference evidence="1 3" key="2">
    <citation type="journal article" date="2013" name="Nature">
        <title>Insights into bilaterian evolution from three spiralian genomes.</title>
        <authorList>
            <person name="Simakov O."/>
            <person name="Marletaz F."/>
            <person name="Cho S.J."/>
            <person name="Edsinger-Gonzales E."/>
            <person name="Havlak P."/>
            <person name="Hellsten U."/>
            <person name="Kuo D.H."/>
            <person name="Larsson T."/>
            <person name="Lv J."/>
            <person name="Arendt D."/>
            <person name="Savage R."/>
            <person name="Osoegawa K."/>
            <person name="de Jong P."/>
            <person name="Grimwood J."/>
            <person name="Chapman J.A."/>
            <person name="Shapiro H."/>
            <person name="Aerts A."/>
            <person name="Otillar R.P."/>
            <person name="Terry A.Y."/>
            <person name="Boore J.L."/>
            <person name="Grigoriev I.V."/>
            <person name="Lindberg D.R."/>
            <person name="Seaver E.C."/>
            <person name="Weisblat D.A."/>
            <person name="Putnam N.H."/>
            <person name="Rokhsar D.S."/>
        </authorList>
    </citation>
    <scope>NUCLEOTIDE SEQUENCE</scope>
    <source>
        <strain evidence="1 3">I ESC-2004</strain>
    </source>
</reference>
<dbReference type="EnsemblMetazoa" id="CapteT190423">
    <property type="protein sequence ID" value="CapteP190423"/>
    <property type="gene ID" value="CapteG190423"/>
</dbReference>
<keyword evidence="3" id="KW-1185">Reference proteome</keyword>
<feature type="non-terminal residue" evidence="1">
    <location>
        <position position="132"/>
    </location>
</feature>
<dbReference type="AlphaFoldDB" id="R7UJG6"/>
<dbReference type="Proteomes" id="UP000014760">
    <property type="component" value="Unassembled WGS sequence"/>
</dbReference>
<proteinExistence type="predicted"/>
<name>R7UJG6_CAPTE</name>
<sequence>MAKFSQCFILNLQTSRLPTLLKREVIQRLKLYWQYICMIMVGCNSSNCPLPLLLSGCLSCASLGLMPAGFVCPVGLLSLGLMQSGVNLVIVVPISGIQHRAEKSNDEKFIVERFQEIIRQHQSISLGKLYDV</sequence>
<dbReference type="HOGENOM" id="CLU_1922279_0_0_1"/>
<organism evidence="1">
    <name type="scientific">Capitella teleta</name>
    <name type="common">Polychaete worm</name>
    <dbReference type="NCBI Taxonomy" id="283909"/>
    <lineage>
        <taxon>Eukaryota</taxon>
        <taxon>Metazoa</taxon>
        <taxon>Spiralia</taxon>
        <taxon>Lophotrochozoa</taxon>
        <taxon>Annelida</taxon>
        <taxon>Polychaeta</taxon>
        <taxon>Sedentaria</taxon>
        <taxon>Scolecida</taxon>
        <taxon>Capitellidae</taxon>
        <taxon>Capitella</taxon>
    </lineage>
</organism>
<reference evidence="2" key="3">
    <citation type="submission" date="2015-06" db="UniProtKB">
        <authorList>
            <consortium name="EnsemblMetazoa"/>
        </authorList>
    </citation>
    <scope>IDENTIFICATION</scope>
</reference>
<evidence type="ECO:0000313" key="2">
    <source>
        <dbReference type="EnsemblMetazoa" id="CapteP190423"/>
    </source>
</evidence>
<gene>
    <name evidence="1" type="ORF">CAPTEDRAFT_190423</name>
</gene>
<reference evidence="3" key="1">
    <citation type="submission" date="2012-12" db="EMBL/GenBank/DDBJ databases">
        <authorList>
            <person name="Hellsten U."/>
            <person name="Grimwood J."/>
            <person name="Chapman J.A."/>
            <person name="Shapiro H."/>
            <person name="Aerts A."/>
            <person name="Otillar R.P."/>
            <person name="Terry A.Y."/>
            <person name="Boore J.L."/>
            <person name="Simakov O."/>
            <person name="Marletaz F."/>
            <person name="Cho S.-J."/>
            <person name="Edsinger-Gonzales E."/>
            <person name="Havlak P."/>
            <person name="Kuo D.-H."/>
            <person name="Larsson T."/>
            <person name="Lv J."/>
            <person name="Arendt D."/>
            <person name="Savage R."/>
            <person name="Osoegawa K."/>
            <person name="de Jong P."/>
            <person name="Lindberg D.R."/>
            <person name="Seaver E.C."/>
            <person name="Weisblat D.A."/>
            <person name="Putnam N.H."/>
            <person name="Grigoriev I.V."/>
            <person name="Rokhsar D.S."/>
        </authorList>
    </citation>
    <scope>NUCLEOTIDE SEQUENCE</scope>
    <source>
        <strain evidence="3">I ESC-2004</strain>
    </source>
</reference>
<dbReference type="EMBL" id="KB300727">
    <property type="protein sequence ID" value="ELU06355.1"/>
    <property type="molecule type" value="Genomic_DNA"/>
</dbReference>
<accession>R7UJG6</accession>
<protein>
    <submittedName>
        <fullName evidence="1 2">Uncharacterized protein</fullName>
    </submittedName>
</protein>
<evidence type="ECO:0000313" key="1">
    <source>
        <dbReference type="EMBL" id="ELU06355.1"/>
    </source>
</evidence>